<protein>
    <recommendedName>
        <fullName evidence="2">Nucleolar 27S pre-rRNA processing Urb2/Npa2 C-terminal domain-containing protein</fullName>
    </recommendedName>
</protein>
<dbReference type="InterPro" id="IPR018849">
    <property type="entry name" value="Urb2/Npa2_C"/>
</dbReference>
<gene>
    <name evidence="3" type="ORF">BD410DRAFT_824373</name>
</gene>
<dbReference type="VEuPathDB" id="FungiDB:BD410DRAFT_824373"/>
<name>A0A4Y7QM71_9AGAM</name>
<dbReference type="Pfam" id="PF10441">
    <property type="entry name" value="Urb2"/>
    <property type="match status" value="1"/>
</dbReference>
<feature type="domain" description="Nucleolar 27S pre-rRNA processing Urb2/Npa2 C-terminal" evidence="2">
    <location>
        <begin position="1245"/>
        <end position="1473"/>
    </location>
</feature>
<reference evidence="3 4" key="1">
    <citation type="submission" date="2018-06" db="EMBL/GenBank/DDBJ databases">
        <title>A transcriptomic atlas of mushroom development highlights an independent origin of complex multicellularity.</title>
        <authorList>
            <consortium name="DOE Joint Genome Institute"/>
            <person name="Krizsan K."/>
            <person name="Almasi E."/>
            <person name="Merenyi Z."/>
            <person name="Sahu N."/>
            <person name="Viragh M."/>
            <person name="Koszo T."/>
            <person name="Mondo S."/>
            <person name="Kiss B."/>
            <person name="Balint B."/>
            <person name="Kues U."/>
            <person name="Barry K."/>
            <person name="Hegedus J.C."/>
            <person name="Henrissat B."/>
            <person name="Johnson J."/>
            <person name="Lipzen A."/>
            <person name="Ohm R."/>
            <person name="Nagy I."/>
            <person name="Pangilinan J."/>
            <person name="Yan J."/>
            <person name="Xiong Y."/>
            <person name="Grigoriev I.V."/>
            <person name="Hibbett D.S."/>
            <person name="Nagy L.G."/>
        </authorList>
    </citation>
    <scope>NUCLEOTIDE SEQUENCE [LARGE SCALE GENOMIC DNA]</scope>
    <source>
        <strain evidence="3 4">SZMC22713</strain>
    </source>
</reference>
<sequence length="1475" mass="164678">MSQGSSQAFVKALKGAADPPLPGGPHKIDLAWDQWHSNDLHLPNKDEIIFEWLLAVLLKEKKTVLDLKPVCSVRHWSLLDEIIKSLDVNRIKAKSSTVRPWIMPMLNRIPFVPIVSSFFSSHANASPSEDLVECFARCVCFLWPLAIPKTNIEVLMECFGGMLLFLSMFHSGRGDSFQTSISNVMTMMTSSFRIAFGNSANKKKIFNNFTRNQLQQWMTATSNLSLSDEQGTSLLYNEVFNAGIEVMFSLDALKSSPEATETFSSIRTILADSNTTNVSNVRILPPLLRSFEQSIRKHRFSIFSSSSKDTGHDVQSRVDMAVLNVFSSCLDTTREFGHSPEVWDVNVALLVALEKFGLAFTSMPEQLDTLKGIAEWATSFLQDDPDESRQGETNSFIEILSVIIRIDYDIISPLLPAILVWLSKARAATYTSSYPLLRLIIDYHTKTRTINSYVTLVLECLSGSLPVPGDNLPFHTYQSYSSSILVSSYHLEMLAEAVKGYLTPGQTPETVKSVVTVLELAQRRVEASGHNGDVPYDSPDDSQRKTKKRKLASEIDRSEKAKTEMGSATISLSLLARAAASVLPFLPLKNLPDSSVETVVSLLREFLINANQNAIRQGLAPPSEVSEVDRWSCQVVSASALRLFHSLSLPPLCIVMEVGKLNDAVAKSLRDQTVLPELQVECFRHVLEPSQATPHSKSTWDTLLAYLCLHLQSDTTWSGLSSELELSEEGRRRAALALWHMTLDKWLPIMDATATPEQLQQFANILVHNLDTPGFQTHAVSTRWIGQRATLSAPFWEMPNIRDALVNLISKTTAFSDKESIRAALSDALSVIKAQSGDIKSWSLTVEQIKMFDLLFGFLLRAPVEYLPKSVRSDFFRRAIAIDVTMWVNLNGRSYESDPRRSVRSWLHRMSVAFGFTEVLTEHRWFVQYLISPEFYPTKACQPFIQASLDVVDSIYKHAIRSAIQGDVAEFVAHVHCNTTSLQDCFALSEILVENFSLRSLLQLISRVISDCSSASNLANMALNALKDLNSQLISILQTKLLSLLTTTAPFHETLHKFDVVKVWRLNVVLARWLYPNDVAVVPDFGKRLLKILASHDMQEKQSPVEWTTYRNACSEVFFLLLEEVPFKTGASRNTQLEMIIAAYITINRSVCVHGSAVEMTQLSRAHEVFSDEDYATFFNMINQLLAGCSLPVQDLCGIIRFSNMLTKAAPDSASKLTHGHVIGCIRIFCDSFPLRKGCASLGSMLLNWLGSYYSDHPSSIKLLDVGPTWSLLANFLAGSREHDETTSPQIFHAIISISSSLVRLRRDVVLSTLPLLSVILRRLFATLRTVRPQLGAKQSKIVAESLPWWVNTATPLGVEEATALARLLTALSTKTVARRYGSAEEKQKSESLARPFSKHAQYVIVAYIEAMSDPLCTMPSLVRKALEPGMFALCGMMTEHGRDAIMVQNLDTGGKAMLKLIWKDYDKQRYIGHG</sequence>
<accession>A0A4Y7QM71</accession>
<feature type="compositionally biased region" description="Basic and acidic residues" evidence="1">
    <location>
        <begin position="551"/>
        <end position="560"/>
    </location>
</feature>
<dbReference type="EMBL" id="ML170157">
    <property type="protein sequence ID" value="TDL28743.1"/>
    <property type="molecule type" value="Genomic_DNA"/>
</dbReference>
<feature type="region of interest" description="Disordered" evidence="1">
    <location>
        <begin position="528"/>
        <end position="560"/>
    </location>
</feature>
<proteinExistence type="predicted"/>
<organism evidence="3 4">
    <name type="scientific">Rickenella mellea</name>
    <dbReference type="NCBI Taxonomy" id="50990"/>
    <lineage>
        <taxon>Eukaryota</taxon>
        <taxon>Fungi</taxon>
        <taxon>Dikarya</taxon>
        <taxon>Basidiomycota</taxon>
        <taxon>Agaricomycotina</taxon>
        <taxon>Agaricomycetes</taxon>
        <taxon>Hymenochaetales</taxon>
        <taxon>Rickenellaceae</taxon>
        <taxon>Rickenella</taxon>
    </lineage>
</organism>
<evidence type="ECO:0000259" key="2">
    <source>
        <dbReference type="Pfam" id="PF10441"/>
    </source>
</evidence>
<evidence type="ECO:0000256" key="1">
    <source>
        <dbReference type="SAM" id="MobiDB-lite"/>
    </source>
</evidence>
<evidence type="ECO:0000313" key="3">
    <source>
        <dbReference type="EMBL" id="TDL28743.1"/>
    </source>
</evidence>
<dbReference type="Proteomes" id="UP000294933">
    <property type="component" value="Unassembled WGS sequence"/>
</dbReference>
<dbReference type="OrthoDB" id="160374at2759"/>
<evidence type="ECO:0000313" key="4">
    <source>
        <dbReference type="Proteomes" id="UP000294933"/>
    </source>
</evidence>
<dbReference type="STRING" id="50990.A0A4Y7QM71"/>
<keyword evidence="4" id="KW-1185">Reference proteome</keyword>